<keyword evidence="1" id="KW-0378">Hydrolase</keyword>
<proteinExistence type="predicted"/>
<keyword evidence="1" id="KW-0347">Helicase</keyword>
<reference evidence="1" key="1">
    <citation type="submission" date="2021-04" db="EMBL/GenBank/DDBJ databases">
        <authorList>
            <person name="Chebbi M.A.C M."/>
        </authorList>
    </citation>
    <scope>NUCLEOTIDE SEQUENCE</scope>
</reference>
<name>A0A8J2MYR9_COTCN</name>
<keyword evidence="1" id="KW-0067">ATP-binding</keyword>
<protein>
    <submittedName>
        <fullName evidence="1">Similar to pea: ATP-dependent RNA helicase DHX8 (Drosophila melanogaster)</fullName>
    </submittedName>
</protein>
<dbReference type="AlphaFoldDB" id="A0A8J2MYR9"/>
<keyword evidence="1" id="KW-0547">Nucleotide-binding</keyword>
<gene>
    <name evidence="1" type="ORF">HICCMSTLAB_LOCUS13188</name>
</gene>
<accession>A0A8J2MYR9</accession>
<comment type="caution">
    <text evidence="1">The sequence shown here is derived from an EMBL/GenBank/DDBJ whole genome shotgun (WGS) entry which is preliminary data.</text>
</comment>
<dbReference type="EMBL" id="CAJNRD030001124">
    <property type="protein sequence ID" value="CAG5108340.1"/>
    <property type="molecule type" value="Genomic_DNA"/>
</dbReference>
<evidence type="ECO:0000313" key="1">
    <source>
        <dbReference type="EMBL" id="CAG5108340.1"/>
    </source>
</evidence>
<dbReference type="Proteomes" id="UP000786811">
    <property type="component" value="Unassembled WGS sequence"/>
</dbReference>
<dbReference type="GO" id="GO:0004386">
    <property type="term" value="F:helicase activity"/>
    <property type="evidence" value="ECO:0007669"/>
    <property type="project" value="UniProtKB-KW"/>
</dbReference>
<evidence type="ECO:0000313" key="2">
    <source>
        <dbReference type="Proteomes" id="UP000786811"/>
    </source>
</evidence>
<sequence length="71" mass="8009">MLEKARNLTGRGAKIIFLNGRLSKAICSGLSWQAAKKEPGFDNVYITMPGREMVYIHPQSALYTVEPKPEW</sequence>
<feature type="non-terminal residue" evidence="1">
    <location>
        <position position="71"/>
    </location>
</feature>
<keyword evidence="2" id="KW-1185">Reference proteome</keyword>
<organism evidence="1 2">
    <name type="scientific">Cotesia congregata</name>
    <name type="common">Parasitoid wasp</name>
    <name type="synonym">Apanteles congregatus</name>
    <dbReference type="NCBI Taxonomy" id="51543"/>
    <lineage>
        <taxon>Eukaryota</taxon>
        <taxon>Metazoa</taxon>
        <taxon>Ecdysozoa</taxon>
        <taxon>Arthropoda</taxon>
        <taxon>Hexapoda</taxon>
        <taxon>Insecta</taxon>
        <taxon>Pterygota</taxon>
        <taxon>Neoptera</taxon>
        <taxon>Endopterygota</taxon>
        <taxon>Hymenoptera</taxon>
        <taxon>Apocrita</taxon>
        <taxon>Ichneumonoidea</taxon>
        <taxon>Braconidae</taxon>
        <taxon>Microgastrinae</taxon>
        <taxon>Cotesia</taxon>
    </lineage>
</organism>